<evidence type="ECO:0000313" key="3">
    <source>
        <dbReference type="Proteomes" id="UP000222106"/>
    </source>
</evidence>
<keyword evidence="3" id="KW-1185">Reference proteome</keyword>
<reference evidence="2 3" key="1">
    <citation type="submission" date="2017-10" db="EMBL/GenBank/DDBJ databases">
        <title>Sequencing the genomes of 1000 actinobacteria strains.</title>
        <authorList>
            <person name="Klenk H.-P."/>
        </authorList>
    </citation>
    <scope>NUCLEOTIDE SEQUENCE [LARGE SCALE GENOMIC DNA]</scope>
    <source>
        <strain evidence="2 3">DSM 21838</strain>
    </source>
</reference>
<dbReference type="OrthoDB" id="4955106at2"/>
<proteinExistence type="predicted"/>
<dbReference type="AlphaFoldDB" id="A0A2A9F1N1"/>
<evidence type="ECO:0000256" key="1">
    <source>
        <dbReference type="SAM" id="Phobius"/>
    </source>
</evidence>
<protein>
    <submittedName>
        <fullName evidence="2">Uncharacterized protein</fullName>
    </submittedName>
</protein>
<keyword evidence="1" id="KW-0472">Membrane</keyword>
<feature type="transmembrane region" description="Helical" evidence="1">
    <location>
        <begin position="12"/>
        <end position="36"/>
    </location>
</feature>
<gene>
    <name evidence="2" type="ORF">ATJ97_0187</name>
</gene>
<accession>A0A2A9F1N1</accession>
<comment type="caution">
    <text evidence="2">The sequence shown here is derived from an EMBL/GenBank/DDBJ whole genome shotgun (WGS) entry which is preliminary data.</text>
</comment>
<keyword evidence="1" id="KW-0812">Transmembrane</keyword>
<name>A0A2A9F1N1_9MICO</name>
<sequence>MMPTDLLPPDPAFATLFMVVTVLIAIGGLTVVIIAVKNFRRARQHGLDPFTVETDLAARVMESQLLAPRDASPIRARLDELAMLHRDGVISDEEYGRARAAALGN</sequence>
<keyword evidence="1" id="KW-1133">Transmembrane helix</keyword>
<organism evidence="2 3">
    <name type="scientific">Georgenia soli</name>
    <dbReference type="NCBI Taxonomy" id="638953"/>
    <lineage>
        <taxon>Bacteria</taxon>
        <taxon>Bacillati</taxon>
        <taxon>Actinomycetota</taxon>
        <taxon>Actinomycetes</taxon>
        <taxon>Micrococcales</taxon>
        <taxon>Bogoriellaceae</taxon>
        <taxon>Georgenia</taxon>
    </lineage>
</organism>
<dbReference type="Proteomes" id="UP000222106">
    <property type="component" value="Unassembled WGS sequence"/>
</dbReference>
<evidence type="ECO:0000313" key="2">
    <source>
        <dbReference type="EMBL" id="PFG44913.1"/>
    </source>
</evidence>
<dbReference type="EMBL" id="PDJI01000003">
    <property type="protein sequence ID" value="PFG44913.1"/>
    <property type="molecule type" value="Genomic_DNA"/>
</dbReference>